<dbReference type="CDD" id="cd16100">
    <property type="entry name" value="ARID"/>
    <property type="match status" value="1"/>
</dbReference>
<feature type="compositionally biased region" description="Low complexity" evidence="9">
    <location>
        <begin position="903"/>
        <end position="916"/>
    </location>
</feature>
<comment type="function">
    <text evidence="8">Involved in the regulation of telomere length, clustering and has a specific role in telomere position effect (TPE).</text>
</comment>
<accession>A0A218YVL7</accession>
<dbReference type="Pfam" id="PF11626">
    <property type="entry name" value="Rap1_C"/>
    <property type="match status" value="1"/>
</dbReference>
<protein>
    <recommendedName>
        <fullName evidence="8">DNA-binding protein RAP1</fullName>
    </recommendedName>
</protein>
<feature type="region of interest" description="Disordered" evidence="9">
    <location>
        <begin position="748"/>
        <end position="795"/>
    </location>
</feature>
<dbReference type="GO" id="GO:0070187">
    <property type="term" value="C:shelterin complex"/>
    <property type="evidence" value="ECO:0007669"/>
    <property type="project" value="TreeGrafter"/>
</dbReference>
<dbReference type="InterPro" id="IPR039595">
    <property type="entry name" value="TE2IP/Rap1"/>
</dbReference>
<feature type="region of interest" description="Disordered" evidence="9">
    <location>
        <begin position="290"/>
        <end position="371"/>
    </location>
</feature>
<keyword evidence="6" id="KW-0804">Transcription</keyword>
<comment type="subcellular location">
    <subcellularLocation>
        <location evidence="8">Nucleus</location>
    </subcellularLocation>
    <subcellularLocation>
        <location evidence="8">Chromosome</location>
        <location evidence="8">Telomere</location>
    </subcellularLocation>
</comment>
<keyword evidence="2 8" id="KW-0158">Chromosome</keyword>
<evidence type="ECO:0000256" key="9">
    <source>
        <dbReference type="SAM" id="MobiDB-lite"/>
    </source>
</evidence>
<feature type="region of interest" description="Disordered" evidence="9">
    <location>
        <begin position="701"/>
        <end position="727"/>
    </location>
</feature>
<dbReference type="SUPFAM" id="SSF46774">
    <property type="entry name" value="ARID-like"/>
    <property type="match status" value="1"/>
</dbReference>
<evidence type="ECO:0000256" key="7">
    <source>
        <dbReference type="ARBA" id="ARBA00023242"/>
    </source>
</evidence>
<dbReference type="PROSITE" id="PS51011">
    <property type="entry name" value="ARID"/>
    <property type="match status" value="1"/>
</dbReference>
<organism evidence="12 13">
    <name type="scientific">Diplocarpon coronariae</name>
    <dbReference type="NCBI Taxonomy" id="2795749"/>
    <lineage>
        <taxon>Eukaryota</taxon>
        <taxon>Fungi</taxon>
        <taxon>Dikarya</taxon>
        <taxon>Ascomycota</taxon>
        <taxon>Pezizomycotina</taxon>
        <taxon>Leotiomycetes</taxon>
        <taxon>Helotiales</taxon>
        <taxon>Drepanopezizaceae</taxon>
        <taxon>Diplocarpon</taxon>
    </lineage>
</organism>
<feature type="compositionally biased region" description="Acidic residues" evidence="9">
    <location>
        <begin position="862"/>
        <end position="872"/>
    </location>
</feature>
<dbReference type="SMART" id="SM01014">
    <property type="entry name" value="ARID"/>
    <property type="match status" value="1"/>
</dbReference>
<dbReference type="PANTHER" id="PTHR16466:SF6">
    <property type="entry name" value="TELOMERIC REPEAT-BINDING FACTOR 2-INTERACTING PROTEIN 1"/>
    <property type="match status" value="1"/>
</dbReference>
<dbReference type="InterPro" id="IPR038104">
    <property type="entry name" value="Rap1_C_sf"/>
</dbReference>
<dbReference type="InterPro" id="IPR036420">
    <property type="entry name" value="BRCT_dom_sf"/>
</dbReference>
<evidence type="ECO:0000256" key="8">
    <source>
        <dbReference type="RuleBase" id="RU367107"/>
    </source>
</evidence>
<dbReference type="GO" id="GO:0031848">
    <property type="term" value="P:protection from non-homologous end joining at telomere"/>
    <property type="evidence" value="ECO:0007669"/>
    <property type="project" value="TreeGrafter"/>
</dbReference>
<dbReference type="GO" id="GO:0042162">
    <property type="term" value="F:telomeric DNA binding"/>
    <property type="evidence" value="ECO:0007669"/>
    <property type="project" value="TreeGrafter"/>
</dbReference>
<dbReference type="Proteomes" id="UP000242519">
    <property type="component" value="Unassembled WGS sequence"/>
</dbReference>
<evidence type="ECO:0000256" key="4">
    <source>
        <dbReference type="ARBA" id="ARBA00023015"/>
    </source>
</evidence>
<feature type="compositionally biased region" description="Polar residues" evidence="9">
    <location>
        <begin position="763"/>
        <end position="773"/>
    </location>
</feature>
<dbReference type="Pfam" id="PF01388">
    <property type="entry name" value="ARID"/>
    <property type="match status" value="1"/>
</dbReference>
<dbReference type="InterPro" id="IPR021661">
    <property type="entry name" value="Rap1_C"/>
</dbReference>
<evidence type="ECO:0000256" key="6">
    <source>
        <dbReference type="ARBA" id="ARBA00023163"/>
    </source>
</evidence>
<dbReference type="InterPro" id="IPR001606">
    <property type="entry name" value="ARID_dom"/>
</dbReference>
<reference evidence="12 13" key="1">
    <citation type="submission" date="2017-04" db="EMBL/GenBank/DDBJ databases">
        <title>Draft genome sequence of Marssonina coronaria NL1: causal agent of apple blotch.</title>
        <authorList>
            <person name="Cheng Q."/>
        </authorList>
    </citation>
    <scope>NUCLEOTIDE SEQUENCE [LARGE SCALE GENOMIC DNA]</scope>
    <source>
        <strain evidence="12 13">NL1</strain>
    </source>
</reference>
<name>A0A218YVL7_9HELO</name>
<feature type="compositionally biased region" description="Polar residues" evidence="9">
    <location>
        <begin position="893"/>
        <end position="902"/>
    </location>
</feature>
<evidence type="ECO:0000313" key="12">
    <source>
        <dbReference type="EMBL" id="OWO99127.1"/>
    </source>
</evidence>
<evidence type="ECO:0000259" key="11">
    <source>
        <dbReference type="PROSITE" id="PS51011"/>
    </source>
</evidence>
<evidence type="ECO:0000313" key="13">
    <source>
        <dbReference type="Proteomes" id="UP000242519"/>
    </source>
</evidence>
<keyword evidence="13" id="KW-1185">Reference proteome</keyword>
<dbReference type="Pfam" id="PF08914">
    <property type="entry name" value="Myb_Rap1"/>
    <property type="match status" value="1"/>
</dbReference>
<dbReference type="SUPFAM" id="SSF52113">
    <property type="entry name" value="BRCT domain"/>
    <property type="match status" value="1"/>
</dbReference>
<keyword evidence="3 8" id="KW-0779">Telomere</keyword>
<dbReference type="EMBL" id="MZNU01000369">
    <property type="protein sequence ID" value="OWO99127.1"/>
    <property type="molecule type" value="Genomic_DNA"/>
</dbReference>
<evidence type="ECO:0000256" key="2">
    <source>
        <dbReference type="ARBA" id="ARBA00022454"/>
    </source>
</evidence>
<dbReference type="PROSITE" id="PS50172">
    <property type="entry name" value="BRCT"/>
    <property type="match status" value="1"/>
</dbReference>
<keyword evidence="5" id="KW-0010">Activator</keyword>
<keyword evidence="4" id="KW-0805">Transcription regulation</keyword>
<evidence type="ECO:0000256" key="1">
    <source>
        <dbReference type="ARBA" id="ARBA00010467"/>
    </source>
</evidence>
<sequence>MLGEWWEYESTAICEELQLETYLKAGSRPKKATNVKKEMTNITMAALRTFPIAAGKQETRPPEKPRYRRLRTRKNIHRLAQFWPGPCDTIFFNQEVIGHLPCFRGLDERRTVGMALARTVYEGDVGRGEGDLFLGMKFHLAMRLPTRARWKDLIEQNGGTVTKLDSKPEVIKIADHARKDCPEGSISWKWIDASVQKGSLQNFEDYLAGPAGLRDRAVGSEQPIRDGRVPFSHNDDKILMKYCTRAEQSGASMAGNQIYREFALKHLQHTAQSWRDRWVKRLQFCKRPELQQANESEESEESETNHKSTAPAPPLVRKSYIGRPQNKSPILRTAPAKTQAYAKSHTTKSTSTHISTASPVHSERSHASNLSRSFEDKPFLLKSDGGNVFTDEETDLLFEQYETIMEINDDQIIDAWIAWSVANPNHTPQEWRNYFKEYVIPTRNEEIKRKKRREKQAKEMVSPGFSDVEVLQSKSSSSEPAPKKFSDIEVSQGSTGQKIELPATLSENVDPCLINRDEFELNVRLVADHLGLEVEFEPVICDRKISLFELWQVVQSPQFGGFDEVTVQELWGKVASELRFEQNTSAASDLQTCYSEILADFETIREEFLDKAESSELQHDEMIEDQPRYAARQTEGMNGVGANMDDEDETGEVSEAAKEQDEELDNDLLPNEGQNRRGHRHIVYKLSREAIEELHNQHEHYDDDLESPQISPRCSDIPSPSAGKRKLGTDLKTRDDLLLIKRQRINKGKEREIPSTPEDIIKTSHTFTKSHQPSPLKFTEPSSRSESSSVEERMPTTFEGQKLVTAKQALVFEPETQDFHFPQSLQNLDTPQESIDNDAGEDESLFVLSPRRGSRPPPSRDTDEDEDEDEDIILVRQSSPITAGASPERENSRTFISQGSLRSSSNNYESSTQSQTESEKNEQLLAFINKNVLDGYAYDIVMEALTATTMSVREALKVMESLADGDGIPEDVPGVWTKWDDDALQGSKHTENYQVILRKHGLPRIMVRRRYLRDTKAVNGGSVD</sequence>
<dbReference type="InParanoid" id="A0A218YVL7"/>
<dbReference type="GO" id="GO:0010833">
    <property type="term" value="P:telomere maintenance via telomere lengthening"/>
    <property type="evidence" value="ECO:0007669"/>
    <property type="project" value="UniProtKB-UniRule"/>
</dbReference>
<dbReference type="CDD" id="cd11655">
    <property type="entry name" value="rap1_myb-like"/>
    <property type="match status" value="1"/>
</dbReference>
<proteinExistence type="inferred from homology"/>
<evidence type="ECO:0000256" key="5">
    <source>
        <dbReference type="ARBA" id="ARBA00023159"/>
    </source>
</evidence>
<dbReference type="OrthoDB" id="435460at2759"/>
<dbReference type="STRING" id="503106.A0A218YVL7"/>
<evidence type="ECO:0000259" key="10">
    <source>
        <dbReference type="PROSITE" id="PS50172"/>
    </source>
</evidence>
<gene>
    <name evidence="12" type="ORF">B2J93_1925</name>
</gene>
<dbReference type="SUPFAM" id="SSF46689">
    <property type="entry name" value="Homeodomain-like"/>
    <property type="match status" value="1"/>
</dbReference>
<feature type="compositionally biased region" description="Low complexity" evidence="9">
    <location>
        <begin position="342"/>
        <end position="358"/>
    </location>
</feature>
<feature type="region of interest" description="Disordered" evidence="9">
    <location>
        <begin position="846"/>
        <end position="917"/>
    </location>
</feature>
<dbReference type="InterPro" id="IPR009057">
    <property type="entry name" value="Homeodomain-like_sf"/>
</dbReference>
<dbReference type="InterPro" id="IPR015010">
    <property type="entry name" value="TERF2IP_Myb"/>
</dbReference>
<dbReference type="Pfam" id="PF16589">
    <property type="entry name" value="BRCT_2"/>
    <property type="match status" value="1"/>
</dbReference>
<feature type="domain" description="ARID" evidence="11">
    <location>
        <begin position="513"/>
        <end position="606"/>
    </location>
</feature>
<feature type="region of interest" description="Disordered" evidence="9">
    <location>
        <begin position="469"/>
        <end position="491"/>
    </location>
</feature>
<keyword evidence="7 8" id="KW-0539">Nucleus</keyword>
<comment type="subunit">
    <text evidence="8">Homodimer.</text>
</comment>
<dbReference type="InterPro" id="IPR001357">
    <property type="entry name" value="BRCT_dom"/>
</dbReference>
<comment type="caution">
    <text evidence="12">The sequence shown here is derived from an EMBL/GenBank/DDBJ whole genome shotgun (WGS) entry which is preliminary data.</text>
</comment>
<comment type="similarity">
    <text evidence="1 8">Belongs to the RAP1 family.</text>
</comment>
<dbReference type="PANTHER" id="PTHR16466">
    <property type="entry name" value="TELOMERE REPEAT-BINDING FACTOR 2-INTERACTING PROTEIN 1"/>
    <property type="match status" value="1"/>
</dbReference>
<dbReference type="AlphaFoldDB" id="A0A218YVL7"/>
<dbReference type="Gene3D" id="1.10.150.60">
    <property type="entry name" value="ARID DNA-binding domain"/>
    <property type="match status" value="1"/>
</dbReference>
<evidence type="ECO:0000256" key="3">
    <source>
        <dbReference type="ARBA" id="ARBA00022895"/>
    </source>
</evidence>
<dbReference type="SMART" id="SM00501">
    <property type="entry name" value="BRIGHT"/>
    <property type="match status" value="1"/>
</dbReference>
<feature type="domain" description="BRCT" evidence="10">
    <location>
        <begin position="128"/>
        <end position="208"/>
    </location>
</feature>
<feature type="region of interest" description="Disordered" evidence="9">
    <location>
        <begin position="639"/>
        <end position="674"/>
    </location>
</feature>
<dbReference type="InterPro" id="IPR036431">
    <property type="entry name" value="ARID_dom_sf"/>
</dbReference>
<dbReference type="Gene3D" id="1.10.10.60">
    <property type="entry name" value="Homeodomain-like"/>
    <property type="match status" value="1"/>
</dbReference>
<dbReference type="Gene3D" id="1.10.10.2170">
    <property type="match status" value="1"/>
</dbReference>